<evidence type="ECO:0000313" key="5">
    <source>
        <dbReference type="EMBL" id="KAK9909697.1"/>
    </source>
</evidence>
<feature type="transmembrane region" description="Helical" evidence="4">
    <location>
        <begin position="102"/>
        <end position="122"/>
    </location>
</feature>
<evidence type="ECO:0000313" key="6">
    <source>
        <dbReference type="Proteomes" id="UP001491310"/>
    </source>
</evidence>
<keyword evidence="4" id="KW-1133">Transmembrane helix</keyword>
<evidence type="ECO:0008006" key="7">
    <source>
        <dbReference type="Google" id="ProtNLM"/>
    </source>
</evidence>
<keyword evidence="6" id="KW-1185">Reference proteome</keyword>
<proteinExistence type="predicted"/>
<evidence type="ECO:0000256" key="1">
    <source>
        <dbReference type="ARBA" id="ARBA00023002"/>
    </source>
</evidence>
<comment type="caution">
    <text evidence="5">The sequence shown here is derived from an EMBL/GenBank/DDBJ whole genome shotgun (WGS) entry which is preliminary data.</text>
</comment>
<dbReference type="SUPFAM" id="SSF63380">
    <property type="entry name" value="Riboflavin synthase domain-like"/>
    <property type="match status" value="1"/>
</dbReference>
<keyword evidence="4" id="KW-0472">Membrane</keyword>
<evidence type="ECO:0000256" key="3">
    <source>
        <dbReference type="SAM" id="MobiDB-lite"/>
    </source>
</evidence>
<reference evidence="5 6" key="1">
    <citation type="journal article" date="2024" name="Nat. Commun.">
        <title>Phylogenomics reveals the evolutionary origins of lichenization in chlorophyte algae.</title>
        <authorList>
            <person name="Puginier C."/>
            <person name="Libourel C."/>
            <person name="Otte J."/>
            <person name="Skaloud P."/>
            <person name="Haon M."/>
            <person name="Grisel S."/>
            <person name="Petersen M."/>
            <person name="Berrin J.G."/>
            <person name="Delaux P.M."/>
            <person name="Dal Grande F."/>
            <person name="Keller J."/>
        </authorList>
    </citation>
    <scope>NUCLEOTIDE SEQUENCE [LARGE SCALE GENOMIC DNA]</scope>
    <source>
        <strain evidence="5 6">SAG 216-7</strain>
    </source>
</reference>
<feature type="region of interest" description="Disordered" evidence="3">
    <location>
        <begin position="1"/>
        <end position="20"/>
    </location>
</feature>
<dbReference type="InterPro" id="IPR039261">
    <property type="entry name" value="FNR_nucleotide-bd"/>
</dbReference>
<dbReference type="PANTHER" id="PTHR46505">
    <property type="entry name" value="OXIDOREDUCTASE NAD-BINDING DOMAIN-CONTAINING PROTEIN 1"/>
    <property type="match status" value="1"/>
</dbReference>
<evidence type="ECO:0000256" key="2">
    <source>
        <dbReference type="ARBA" id="ARBA00023027"/>
    </source>
</evidence>
<dbReference type="SUPFAM" id="SSF52343">
    <property type="entry name" value="Ferredoxin reductase-like, C-terminal NADP-linked domain"/>
    <property type="match status" value="1"/>
</dbReference>
<sequence length="127" mass="13643">MQASSLSISTDNDAHRPPHATLTSAIPRITDIRDAEIISIQPITPTVKLFRLHVASGVLPFSPGQWVDFHAPNVAHETAGTRVKLQVGGDFYLSQADLMRPLLFIAGGIGITPIVSMLAHFADHVGL</sequence>
<protein>
    <recommendedName>
        <fullName evidence="7">FAD-binding FR-type domain-containing protein</fullName>
    </recommendedName>
</protein>
<accession>A0ABR2YSB6</accession>
<evidence type="ECO:0000256" key="4">
    <source>
        <dbReference type="SAM" id="Phobius"/>
    </source>
</evidence>
<keyword evidence="2" id="KW-0520">NAD</keyword>
<dbReference type="InterPro" id="IPR052128">
    <property type="entry name" value="Oxidoreductase_NAD-binding"/>
</dbReference>
<feature type="compositionally biased region" description="Polar residues" evidence="3">
    <location>
        <begin position="1"/>
        <end position="11"/>
    </location>
</feature>
<organism evidence="5 6">
    <name type="scientific">Coccomyxa subellipsoidea</name>
    <dbReference type="NCBI Taxonomy" id="248742"/>
    <lineage>
        <taxon>Eukaryota</taxon>
        <taxon>Viridiplantae</taxon>
        <taxon>Chlorophyta</taxon>
        <taxon>core chlorophytes</taxon>
        <taxon>Trebouxiophyceae</taxon>
        <taxon>Trebouxiophyceae incertae sedis</taxon>
        <taxon>Coccomyxaceae</taxon>
        <taxon>Coccomyxa</taxon>
    </lineage>
</organism>
<keyword evidence="1" id="KW-0560">Oxidoreductase</keyword>
<dbReference type="InterPro" id="IPR017938">
    <property type="entry name" value="Riboflavin_synthase-like_b-brl"/>
</dbReference>
<gene>
    <name evidence="5" type="ORF">WJX75_006295</name>
</gene>
<keyword evidence="4" id="KW-0812">Transmembrane</keyword>
<dbReference type="PANTHER" id="PTHR46505:SF1">
    <property type="entry name" value="OXIDOREDUCTASE NAD-BINDING DOMAIN-CONTAINING PROTEIN 1"/>
    <property type="match status" value="1"/>
</dbReference>
<dbReference type="EMBL" id="JALJOT010000006">
    <property type="protein sequence ID" value="KAK9909697.1"/>
    <property type="molecule type" value="Genomic_DNA"/>
</dbReference>
<dbReference type="Proteomes" id="UP001491310">
    <property type="component" value="Unassembled WGS sequence"/>
</dbReference>
<name>A0ABR2YSB6_9CHLO</name>
<dbReference type="Gene3D" id="3.40.50.80">
    <property type="entry name" value="Nucleotide-binding domain of ferredoxin-NADP reductase (FNR) module"/>
    <property type="match status" value="1"/>
</dbReference>